<reference evidence="6 7" key="1">
    <citation type="submission" date="2018-10" db="EMBL/GenBank/DDBJ databases">
        <title>Genome sequencing of Mucilaginibacter sp. HYN0043.</title>
        <authorList>
            <person name="Kim M."/>
            <person name="Yi H."/>
        </authorList>
    </citation>
    <scope>NUCLEOTIDE SEQUENCE [LARGE SCALE GENOMIC DNA]</scope>
    <source>
        <strain evidence="6 7">HYN0043</strain>
    </source>
</reference>
<protein>
    <submittedName>
        <fullName evidence="6">TonB-dependent receptor</fullName>
    </submittedName>
</protein>
<dbReference type="Proteomes" id="UP000270046">
    <property type="component" value="Chromosome"/>
</dbReference>
<dbReference type="SUPFAM" id="SSF49464">
    <property type="entry name" value="Carboxypeptidase regulatory domain-like"/>
    <property type="match status" value="1"/>
</dbReference>
<proteinExistence type="predicted"/>
<name>A0A494VWE7_9SPHI</name>
<evidence type="ECO:0000256" key="4">
    <source>
        <dbReference type="SAM" id="SignalP"/>
    </source>
</evidence>
<dbReference type="GO" id="GO:0009279">
    <property type="term" value="C:cell outer membrane"/>
    <property type="evidence" value="ECO:0007669"/>
    <property type="project" value="UniProtKB-SubCell"/>
</dbReference>
<comment type="subcellular location">
    <subcellularLocation>
        <location evidence="1">Cell outer membrane</location>
    </subcellularLocation>
</comment>
<keyword evidence="2" id="KW-0472">Membrane</keyword>
<keyword evidence="4" id="KW-0732">Signal</keyword>
<dbReference type="EMBL" id="CP032869">
    <property type="protein sequence ID" value="AYL98401.1"/>
    <property type="molecule type" value="Genomic_DNA"/>
</dbReference>
<dbReference type="InterPro" id="IPR008969">
    <property type="entry name" value="CarboxyPept-like_regulatory"/>
</dbReference>
<feature type="signal peptide" evidence="4">
    <location>
        <begin position="1"/>
        <end position="27"/>
    </location>
</feature>
<evidence type="ECO:0000256" key="2">
    <source>
        <dbReference type="ARBA" id="ARBA00023136"/>
    </source>
</evidence>
<dbReference type="InterPro" id="IPR041700">
    <property type="entry name" value="OMP_b-brl_3"/>
</dbReference>
<evidence type="ECO:0000313" key="7">
    <source>
        <dbReference type="Proteomes" id="UP000270046"/>
    </source>
</evidence>
<feature type="domain" description="Outer membrane protein beta-barrel" evidence="5">
    <location>
        <begin position="389"/>
        <end position="788"/>
    </location>
</feature>
<dbReference type="Pfam" id="PF14905">
    <property type="entry name" value="OMP_b-brl_3"/>
    <property type="match status" value="1"/>
</dbReference>
<evidence type="ECO:0000256" key="1">
    <source>
        <dbReference type="ARBA" id="ARBA00004442"/>
    </source>
</evidence>
<dbReference type="OrthoDB" id="606851at2"/>
<keyword evidence="6" id="KW-0675">Receptor</keyword>
<dbReference type="Pfam" id="PF13620">
    <property type="entry name" value="CarboxypepD_reg"/>
    <property type="match status" value="1"/>
</dbReference>
<dbReference type="PANTHER" id="PTHR40980">
    <property type="entry name" value="PLUG DOMAIN-CONTAINING PROTEIN"/>
    <property type="match status" value="1"/>
</dbReference>
<evidence type="ECO:0000313" key="6">
    <source>
        <dbReference type="EMBL" id="AYL98401.1"/>
    </source>
</evidence>
<feature type="chain" id="PRO_5019771752" evidence="4">
    <location>
        <begin position="28"/>
        <end position="815"/>
    </location>
</feature>
<dbReference type="Gene3D" id="2.40.170.20">
    <property type="entry name" value="TonB-dependent receptor, beta-barrel domain"/>
    <property type="match status" value="1"/>
</dbReference>
<keyword evidence="7" id="KW-1185">Reference proteome</keyword>
<evidence type="ECO:0000256" key="3">
    <source>
        <dbReference type="ARBA" id="ARBA00023237"/>
    </source>
</evidence>
<organism evidence="6 7">
    <name type="scientific">Mucilaginibacter celer</name>
    <dbReference type="NCBI Taxonomy" id="2305508"/>
    <lineage>
        <taxon>Bacteria</taxon>
        <taxon>Pseudomonadati</taxon>
        <taxon>Bacteroidota</taxon>
        <taxon>Sphingobacteriia</taxon>
        <taxon>Sphingobacteriales</taxon>
        <taxon>Sphingobacteriaceae</taxon>
        <taxon>Mucilaginibacter</taxon>
    </lineage>
</organism>
<dbReference type="Gene3D" id="2.60.40.1120">
    <property type="entry name" value="Carboxypeptidase-like, regulatory domain"/>
    <property type="match status" value="1"/>
</dbReference>
<dbReference type="PANTHER" id="PTHR40980:SF4">
    <property type="entry name" value="TONB-DEPENDENT RECEPTOR-LIKE BETA-BARREL DOMAIN-CONTAINING PROTEIN"/>
    <property type="match status" value="1"/>
</dbReference>
<accession>A0A494VWE7</accession>
<gene>
    <name evidence="6" type="ORF">HYN43_025320</name>
</gene>
<dbReference type="InterPro" id="IPR036942">
    <property type="entry name" value="Beta-barrel_TonB_sf"/>
</dbReference>
<keyword evidence="3" id="KW-0998">Cell outer membrane</keyword>
<dbReference type="RefSeq" id="WP_119406678.1">
    <property type="nucleotide sequence ID" value="NZ_CP032869.1"/>
</dbReference>
<evidence type="ECO:0000259" key="5">
    <source>
        <dbReference type="Pfam" id="PF14905"/>
    </source>
</evidence>
<dbReference type="SUPFAM" id="SSF56935">
    <property type="entry name" value="Porins"/>
    <property type="match status" value="1"/>
</dbReference>
<dbReference type="AlphaFoldDB" id="A0A494VWE7"/>
<dbReference type="KEGG" id="muh:HYN43_025320"/>
<sequence>MKSIIHNIFFTLLLVAISWSASFAQQAKPAAKVSGSLVNEQGKPLDYASVSLLRASDSTLVKGALSNDAGVYVFDNIKAGNYVIKATVVGYKKAVSKAFTVAENSTHVTAPALNMHAGATELKGVTITASKPLVERKIDRTVMNVENSVLAAGNTAMEILERAPGVTVDKDDNISLKGKQGVTVMINDKLTYLTAAQLATLLRSTDGNTIKSIEIITNPSAKYDAAGNSGIINIKLKKNTQSGTNGSITVGGAKSQYWRDNSSLNLNHKQGNLNVFTSLSRGDNKRGHDIGINRIISDSLGNKTYFNQKSDMPSVNHYNNYRLGADYDLTSKHTIGFVVSGYSNSGKDLNDNTTIIGKQFGVADSSLRTTSDIRQTYKNFALNLNDRLKLDTSGQELSIDLDYSKFKNNSNAMYNTDYFLPDGSKQHDPQMLRNQTPSTISIYTGKADYAKPLTKTIKLEAGVKFSSVKTDNDLQAQIFANGAYRNDSTRTNRFIYDEKINAGYLNLNKQFKKFSIQIGIRAEQTRSTGNLIGSTPVKRSYLNWFPSAFINQTINDKNEVSFSYSRRIDRPGYDDLNPFVYYLDPYTYSQGNAFLNPQYTQNFEFNYTYNKTVNVSLGYSHTTDAITELILTEGKRSFETHQNLQTQTAYNINVNTPFTITKWWEGNVNLTSFYLGFKSDTLAGQKFNDGQWAFQGRATQTFKFAGYRFEVMGDYQSPLTYGIYKIRPRYSVDMGISKSFMEKKFNIKASCDDIFNIRRNDLSSQVVNNNFVIKQKNDTRVMRLTFTYNFGNSAIKMRQHRSGADDEKGRVKGNN</sequence>